<protein>
    <submittedName>
        <fullName evidence="2">Uncharacterized protein</fullName>
    </submittedName>
</protein>
<organism evidence="2">
    <name type="scientific">Rhizophora mucronata</name>
    <name type="common">Asiatic mangrove</name>
    <dbReference type="NCBI Taxonomy" id="61149"/>
    <lineage>
        <taxon>Eukaryota</taxon>
        <taxon>Viridiplantae</taxon>
        <taxon>Streptophyta</taxon>
        <taxon>Embryophyta</taxon>
        <taxon>Tracheophyta</taxon>
        <taxon>Spermatophyta</taxon>
        <taxon>Magnoliopsida</taxon>
        <taxon>eudicotyledons</taxon>
        <taxon>Gunneridae</taxon>
        <taxon>Pentapetalae</taxon>
        <taxon>rosids</taxon>
        <taxon>fabids</taxon>
        <taxon>Malpighiales</taxon>
        <taxon>Rhizophoraceae</taxon>
        <taxon>Rhizophora</taxon>
    </lineage>
</organism>
<evidence type="ECO:0000313" key="2">
    <source>
        <dbReference type="EMBL" id="MBX46320.1"/>
    </source>
</evidence>
<dbReference type="AlphaFoldDB" id="A0A2P2NV49"/>
<evidence type="ECO:0000256" key="1">
    <source>
        <dbReference type="SAM" id="MobiDB-lite"/>
    </source>
</evidence>
<feature type="compositionally biased region" description="Polar residues" evidence="1">
    <location>
        <begin position="12"/>
        <end position="21"/>
    </location>
</feature>
<sequence length="21" mass="2626">MESQRERERVKITNNFFPSEK</sequence>
<dbReference type="EMBL" id="GGEC01065836">
    <property type="protein sequence ID" value="MBX46320.1"/>
    <property type="molecule type" value="Transcribed_RNA"/>
</dbReference>
<accession>A0A2P2NV49</accession>
<name>A0A2P2NV49_RHIMU</name>
<feature type="region of interest" description="Disordered" evidence="1">
    <location>
        <begin position="1"/>
        <end position="21"/>
    </location>
</feature>
<feature type="compositionally biased region" description="Basic and acidic residues" evidence="1">
    <location>
        <begin position="1"/>
        <end position="11"/>
    </location>
</feature>
<reference evidence="2" key="1">
    <citation type="submission" date="2018-02" db="EMBL/GenBank/DDBJ databases">
        <title>Rhizophora mucronata_Transcriptome.</title>
        <authorList>
            <person name="Meera S.P."/>
            <person name="Sreeshan A."/>
            <person name="Augustine A."/>
        </authorList>
    </citation>
    <scope>NUCLEOTIDE SEQUENCE</scope>
    <source>
        <tissue evidence="2">Leaf</tissue>
    </source>
</reference>
<proteinExistence type="predicted"/>